<dbReference type="EMBL" id="BLQM01000002">
    <property type="protein sequence ID" value="GMH47702.1"/>
    <property type="molecule type" value="Genomic_DNA"/>
</dbReference>
<proteinExistence type="predicted"/>
<name>A0A9W7DMH6_9STRA</name>
<evidence type="ECO:0000313" key="1">
    <source>
        <dbReference type="EMBL" id="GMH47702.1"/>
    </source>
</evidence>
<sequence length="389" mass="44843">MKSFKLPEACKSEPNCRNRFAPKVGYSRVAFDGFIGELVCPSMFRDLTDYVISWPFAHFEEDVYFAKSLSAAKKCLAPVPLIYWQTNKNSIPALHKILRDFGGEFILLTGQADWPVGKDYESILALPNLVRWFGQNNNKLPLHPKFTPIPIGLNCFEHGNALETFIAQREEPPKKEDKVFYVNFSLGTHGGRTEIKKKFCEGDLKEYTDCASWGGLKGKNDVKLSTEVQNFKNIEKYMYLVSPRGAGESTHRTWESLYAGTIPIVKRSPIDHALEKLPVHLVDDYSEITPDKVEELKELYRTKYKPMMDDPEVQKVRAKAHRGVDDVLNYDEQQRQFFLTPTSECSPFFLQRLHREYYFNMVEETRVEALNRLGLSNVDEERVQCWGSN</sequence>
<accession>A0A9W7DMH6</accession>
<evidence type="ECO:0008006" key="3">
    <source>
        <dbReference type="Google" id="ProtNLM"/>
    </source>
</evidence>
<reference evidence="2" key="1">
    <citation type="journal article" date="2023" name="Commun. Biol.">
        <title>Genome analysis of Parmales, the sister group of diatoms, reveals the evolutionary specialization of diatoms from phago-mixotrophs to photoautotrophs.</title>
        <authorList>
            <person name="Ban H."/>
            <person name="Sato S."/>
            <person name="Yoshikawa S."/>
            <person name="Yamada K."/>
            <person name="Nakamura Y."/>
            <person name="Ichinomiya M."/>
            <person name="Sato N."/>
            <person name="Blanc-Mathieu R."/>
            <person name="Endo H."/>
            <person name="Kuwata A."/>
            <person name="Ogata H."/>
        </authorList>
    </citation>
    <scope>NUCLEOTIDE SEQUENCE [LARGE SCALE GENOMIC DNA]</scope>
</reference>
<evidence type="ECO:0000313" key="2">
    <source>
        <dbReference type="Proteomes" id="UP001162640"/>
    </source>
</evidence>
<organism evidence="1 2">
    <name type="scientific">Triparma laevis f. inornata</name>
    <dbReference type="NCBI Taxonomy" id="1714386"/>
    <lineage>
        <taxon>Eukaryota</taxon>
        <taxon>Sar</taxon>
        <taxon>Stramenopiles</taxon>
        <taxon>Ochrophyta</taxon>
        <taxon>Bolidophyceae</taxon>
        <taxon>Parmales</taxon>
        <taxon>Triparmaceae</taxon>
        <taxon>Triparma</taxon>
    </lineage>
</organism>
<dbReference type="AlphaFoldDB" id="A0A9W7DMH6"/>
<comment type="caution">
    <text evidence="1">The sequence shown here is derived from an EMBL/GenBank/DDBJ whole genome shotgun (WGS) entry which is preliminary data.</text>
</comment>
<gene>
    <name evidence="1" type="ORF">TL16_g00129</name>
</gene>
<dbReference type="Proteomes" id="UP001162640">
    <property type="component" value="Unassembled WGS sequence"/>
</dbReference>
<protein>
    <recommendedName>
        <fullName evidence="3">Exostosin GT47 domain-containing protein</fullName>
    </recommendedName>
</protein>